<keyword evidence="7 14" id="KW-0812">Transmembrane</keyword>
<evidence type="ECO:0000256" key="5">
    <source>
        <dbReference type="ARBA" id="ARBA00022502"/>
    </source>
</evidence>
<dbReference type="InterPro" id="IPR037671">
    <property type="entry name" value="PIGN_N"/>
</dbReference>
<dbReference type="InterPro" id="IPR007070">
    <property type="entry name" value="GPI_EtnP_transferase_1"/>
</dbReference>
<comment type="subcellular location">
    <subcellularLocation>
        <location evidence="1 14">Endoplasmic reticulum membrane</location>
        <topology evidence="1 14">Multi-pass membrane protein</topology>
    </subcellularLocation>
</comment>
<comment type="function">
    <text evidence="13 14">Ethanolamine phosphate transferase involved in glycosylphosphatidylinositol-anchor biosynthesis. Transfers ethanolamine phosphate to the first alpha-1,4-linked mannose of the glycosylphosphatidylinositol precursor of GPI-anchor.</text>
</comment>
<dbReference type="InterPro" id="IPR002591">
    <property type="entry name" value="Phosphodiest/P_Trfase"/>
</dbReference>
<dbReference type="Pfam" id="PF01663">
    <property type="entry name" value="Phosphodiest"/>
    <property type="match status" value="1"/>
</dbReference>
<keyword evidence="6 14" id="KW-0808">Transferase</keyword>
<keyword evidence="11" id="KW-0325">Glycoprotein</keyword>
<dbReference type="GO" id="GO:0071555">
    <property type="term" value="P:cell wall organization"/>
    <property type="evidence" value="ECO:0007669"/>
    <property type="project" value="UniProtKB-KW"/>
</dbReference>
<feature type="domain" description="GPI ethanolamine phosphate transferase 1 C-terminal" evidence="15">
    <location>
        <begin position="457"/>
        <end position="928"/>
    </location>
</feature>
<gene>
    <name evidence="16" type="ORF">P691DRAFT_777649</name>
</gene>
<dbReference type="PANTHER" id="PTHR12250:SF0">
    <property type="entry name" value="GPI ETHANOLAMINE PHOSPHATE TRANSFERASE 1"/>
    <property type="match status" value="1"/>
</dbReference>
<dbReference type="GO" id="GO:0005789">
    <property type="term" value="C:endoplasmic reticulum membrane"/>
    <property type="evidence" value="ECO:0007669"/>
    <property type="project" value="UniProtKB-SubCell"/>
</dbReference>
<dbReference type="InterPro" id="IPR017850">
    <property type="entry name" value="Alkaline_phosphatase_core_sf"/>
</dbReference>
<evidence type="ECO:0000256" key="14">
    <source>
        <dbReference type="RuleBase" id="RU367138"/>
    </source>
</evidence>
<feature type="transmembrane region" description="Helical" evidence="14">
    <location>
        <begin position="745"/>
        <end position="769"/>
    </location>
</feature>
<sequence length="986" mass="110483">MSPATGDGAAETKYSVGRLLLTGFLFHLVFIGSVFNCYFTSPVVHGMESFRLKRAEAKRLVLIVGDGLRADLLFNENPFPNINGSPKIVAPYLRSIVETRGAFGISHTRVPTESRPGHVAIIGGMYEDVSAVTKGWKTNPVDFDSVFNQSSTTFSFGSPDILPMFARGAVPGRVLEWSYSPEEEDFTKDAVDLDKWVLNQVETLLRNATTDPVLDAKLRSGKVVFFLHLLGLDTTGHSYRPHSPEYMRNIQVVDEIVERTEELMREFYKDNETSYVFTADHGMSVIGNHGDGHPDCTRTPLIAWGKGIRGPMPDTTPSSHDAYSAPWGLSHLYRRDVEQADIAALMSTLIGASWPVNSVGVLPDVDPDRPGYLAPRFGERTLAEAAGVNARMILEQYRTKHELKRMHTLFYHPYPPLETGSPPRRIQKLEHIRSLLNASKWYDARLASRTLIQDALDGLHYLQTYDRTLLRTIVTLGYLGWMLYASLYVIRPLNKPTSAHAHGLFGAVPIITAIVLWVVFYIQNSPWSYYLYVSFPAYFWSQVLRHSLPHLSTLSIRTRILGGLKDNVVHITMVLGALLGLAAGYTHRTVWSFGALAMANSWLFQKNGRASLYHSAPRSLVLWYILCAICAVFPLVPVDRRENVYFIAVGGAAFTIVAGYASPFVLEEVEKEFGKGVRGKHERRLFVQRLPIIAITITTVYSSLRLQSKLGLPLPVRVLNWILLVIPSLLPYTNTLPHHTTSSKLLMYLLSFGPCFVILSISVEGLFFVTYSAALLGWVISEKITKYPNIVDPALREKAKADGKMEKIANGGTIAGTIAGYVFDANDMRLALTFLFFVHLGFFGIGNVASISSFYLEPVYRLIPIFSPFSMSTLLLFKLLAPYVMLSTIFAHLNHALRLPPFSILLVSMCISDVMTLMFFYRVRDTGSWLQIGESITFFVMSSLLFLFSAGMSALGEWLMQNTAETQFERCVMLLERPIERMRMAH</sequence>
<feature type="transmembrane region" description="Helical" evidence="14">
    <location>
        <begin position="568"/>
        <end position="599"/>
    </location>
</feature>
<evidence type="ECO:0000256" key="6">
    <source>
        <dbReference type="ARBA" id="ARBA00022679"/>
    </source>
</evidence>
<dbReference type="InterPro" id="IPR017852">
    <property type="entry name" value="GPI_EtnP_transferase_1_C"/>
</dbReference>
<dbReference type="Pfam" id="PF04987">
    <property type="entry name" value="PigN"/>
    <property type="match status" value="1"/>
</dbReference>
<keyword evidence="8 14" id="KW-0256">Endoplasmic reticulum</keyword>
<dbReference type="Gene3D" id="3.40.720.10">
    <property type="entry name" value="Alkaline Phosphatase, subunit A"/>
    <property type="match status" value="1"/>
</dbReference>
<accession>A0A9P5X7Y5</accession>
<evidence type="ECO:0000256" key="9">
    <source>
        <dbReference type="ARBA" id="ARBA00022989"/>
    </source>
</evidence>
<feature type="transmembrane region" description="Helical" evidence="14">
    <location>
        <begin position="469"/>
        <end position="490"/>
    </location>
</feature>
<feature type="transmembrane region" description="Helical" evidence="14">
    <location>
        <begin position="868"/>
        <end position="890"/>
    </location>
</feature>
<dbReference type="SUPFAM" id="SSF53649">
    <property type="entry name" value="Alkaline phosphatase-like"/>
    <property type="match status" value="1"/>
</dbReference>
<keyword evidence="17" id="KW-1185">Reference proteome</keyword>
<evidence type="ECO:0000256" key="13">
    <source>
        <dbReference type="ARBA" id="ARBA00024850"/>
    </source>
</evidence>
<evidence type="ECO:0000313" key="16">
    <source>
        <dbReference type="EMBL" id="KAF9445334.1"/>
    </source>
</evidence>
<evidence type="ECO:0000256" key="8">
    <source>
        <dbReference type="ARBA" id="ARBA00022824"/>
    </source>
</evidence>
<evidence type="ECO:0000256" key="10">
    <source>
        <dbReference type="ARBA" id="ARBA00023136"/>
    </source>
</evidence>
<evidence type="ECO:0000256" key="7">
    <source>
        <dbReference type="ARBA" id="ARBA00022692"/>
    </source>
</evidence>
<feature type="transmembrane region" description="Helical" evidence="14">
    <location>
        <begin position="686"/>
        <end position="704"/>
    </location>
</feature>
<evidence type="ECO:0000259" key="15">
    <source>
        <dbReference type="Pfam" id="PF04987"/>
    </source>
</evidence>
<reference evidence="16" key="1">
    <citation type="submission" date="2020-11" db="EMBL/GenBank/DDBJ databases">
        <authorList>
            <consortium name="DOE Joint Genome Institute"/>
            <person name="Ahrendt S."/>
            <person name="Riley R."/>
            <person name="Andreopoulos W."/>
            <person name="Labutti K."/>
            <person name="Pangilinan J."/>
            <person name="Ruiz-Duenas F.J."/>
            <person name="Barrasa J.M."/>
            <person name="Sanchez-Garcia M."/>
            <person name="Camarero S."/>
            <person name="Miyauchi S."/>
            <person name="Serrano A."/>
            <person name="Linde D."/>
            <person name="Babiker R."/>
            <person name="Drula E."/>
            <person name="Ayuso-Fernandez I."/>
            <person name="Pacheco R."/>
            <person name="Padilla G."/>
            <person name="Ferreira P."/>
            <person name="Barriuso J."/>
            <person name="Kellner H."/>
            <person name="Castanera R."/>
            <person name="Alfaro M."/>
            <person name="Ramirez L."/>
            <person name="Pisabarro A.G."/>
            <person name="Kuo A."/>
            <person name="Tritt A."/>
            <person name="Lipzen A."/>
            <person name="He G."/>
            <person name="Yan M."/>
            <person name="Ng V."/>
            <person name="Cullen D."/>
            <person name="Martin F."/>
            <person name="Rosso M.-N."/>
            <person name="Henrissat B."/>
            <person name="Hibbett D."/>
            <person name="Martinez A.T."/>
            <person name="Grigoriev I.V."/>
        </authorList>
    </citation>
    <scope>NUCLEOTIDE SEQUENCE</scope>
    <source>
        <strain evidence="16">MF-IS2</strain>
    </source>
</reference>
<dbReference type="Proteomes" id="UP000807342">
    <property type="component" value="Unassembled WGS sequence"/>
</dbReference>
<dbReference type="AlphaFoldDB" id="A0A9P5X7Y5"/>
<comment type="pathway">
    <text evidence="2 14">Glycolipid biosynthesis; glycosylphosphatidylinositol-anchor biosynthesis.</text>
</comment>
<evidence type="ECO:0000256" key="1">
    <source>
        <dbReference type="ARBA" id="ARBA00004477"/>
    </source>
</evidence>
<dbReference type="EMBL" id="MU151308">
    <property type="protein sequence ID" value="KAF9445334.1"/>
    <property type="molecule type" value="Genomic_DNA"/>
</dbReference>
<comment type="caution">
    <text evidence="16">The sequence shown here is derived from an EMBL/GenBank/DDBJ whole genome shotgun (WGS) entry which is preliminary data.</text>
</comment>
<comment type="similarity">
    <text evidence="3 14">Belongs to the PIGG/PIGN/PIGO family. PIGN subfamily.</text>
</comment>
<dbReference type="GO" id="GO:0051377">
    <property type="term" value="F:mannose-ethanolamine phosphotransferase activity"/>
    <property type="evidence" value="ECO:0007669"/>
    <property type="project" value="UniProtKB-UniRule"/>
</dbReference>
<proteinExistence type="inferred from homology"/>
<protein>
    <recommendedName>
        <fullName evidence="4 14">GPI ethanolamine phosphate transferase 1</fullName>
        <ecNumber evidence="14">2.-.-.-</ecNumber>
    </recommendedName>
</protein>
<dbReference type="GO" id="GO:0006506">
    <property type="term" value="P:GPI anchor biosynthetic process"/>
    <property type="evidence" value="ECO:0007669"/>
    <property type="project" value="UniProtKB-KW"/>
</dbReference>
<evidence type="ECO:0000256" key="4">
    <source>
        <dbReference type="ARBA" id="ARBA00020831"/>
    </source>
</evidence>
<evidence type="ECO:0000256" key="12">
    <source>
        <dbReference type="ARBA" id="ARBA00023316"/>
    </source>
</evidence>
<dbReference type="OrthoDB" id="2748310at2759"/>
<feature type="transmembrane region" description="Helical" evidence="14">
    <location>
        <begin position="644"/>
        <end position="666"/>
    </location>
</feature>
<dbReference type="EC" id="2.-.-.-" evidence="14"/>
<evidence type="ECO:0000256" key="2">
    <source>
        <dbReference type="ARBA" id="ARBA00004687"/>
    </source>
</evidence>
<feature type="transmembrane region" description="Helical" evidence="14">
    <location>
        <begin position="830"/>
        <end position="856"/>
    </location>
</feature>
<feature type="transmembrane region" description="Helical" evidence="14">
    <location>
        <begin position="935"/>
        <end position="955"/>
    </location>
</feature>
<feature type="transmembrane region" description="Helical" evidence="14">
    <location>
        <begin position="620"/>
        <end position="638"/>
    </location>
</feature>
<feature type="transmembrane region" description="Helical" evidence="14">
    <location>
        <begin position="502"/>
        <end position="522"/>
    </location>
</feature>
<feature type="transmembrane region" description="Helical" evidence="14">
    <location>
        <begin position="716"/>
        <end position="733"/>
    </location>
</feature>
<feature type="transmembrane region" description="Helical" evidence="14">
    <location>
        <begin position="902"/>
        <end position="923"/>
    </location>
</feature>
<dbReference type="PANTHER" id="PTHR12250">
    <property type="entry name" value="PHOSPHATIDYLINOSITOL GLYCAN, CLASS N"/>
    <property type="match status" value="1"/>
</dbReference>
<evidence type="ECO:0000256" key="3">
    <source>
        <dbReference type="ARBA" id="ARBA00008400"/>
    </source>
</evidence>
<keyword evidence="9 14" id="KW-1133">Transmembrane helix</keyword>
<keyword evidence="12" id="KW-0961">Cell wall biogenesis/degradation</keyword>
<evidence type="ECO:0000313" key="17">
    <source>
        <dbReference type="Proteomes" id="UP000807342"/>
    </source>
</evidence>
<feature type="transmembrane region" description="Helical" evidence="14">
    <location>
        <begin position="20"/>
        <end position="44"/>
    </location>
</feature>
<name>A0A9P5X7Y5_9AGAR</name>
<organism evidence="16 17">
    <name type="scientific">Macrolepiota fuliginosa MF-IS2</name>
    <dbReference type="NCBI Taxonomy" id="1400762"/>
    <lineage>
        <taxon>Eukaryota</taxon>
        <taxon>Fungi</taxon>
        <taxon>Dikarya</taxon>
        <taxon>Basidiomycota</taxon>
        <taxon>Agaricomycotina</taxon>
        <taxon>Agaricomycetes</taxon>
        <taxon>Agaricomycetidae</taxon>
        <taxon>Agaricales</taxon>
        <taxon>Agaricineae</taxon>
        <taxon>Agaricaceae</taxon>
        <taxon>Macrolepiota</taxon>
    </lineage>
</organism>
<keyword evidence="10 14" id="KW-0472">Membrane</keyword>
<dbReference type="FunFam" id="3.40.720.10:FF:000015">
    <property type="entry name" value="GPI ethanolamine phosphate transferase 1"/>
    <property type="match status" value="1"/>
</dbReference>
<evidence type="ECO:0000256" key="11">
    <source>
        <dbReference type="ARBA" id="ARBA00023180"/>
    </source>
</evidence>
<keyword evidence="5 14" id="KW-0337">GPI-anchor biosynthesis</keyword>
<dbReference type="CDD" id="cd16020">
    <property type="entry name" value="GPI_EPT_1"/>
    <property type="match status" value="1"/>
</dbReference>